<proteinExistence type="predicted"/>
<dbReference type="InterPro" id="IPR046348">
    <property type="entry name" value="SIS_dom_sf"/>
</dbReference>
<name>A0ABD6B9J2_9EURY</name>
<organism evidence="2 3">
    <name type="scientific">Halolamina salina</name>
    <dbReference type="NCBI Taxonomy" id="1220023"/>
    <lineage>
        <taxon>Archaea</taxon>
        <taxon>Methanobacteriati</taxon>
        <taxon>Methanobacteriota</taxon>
        <taxon>Stenosarchaea group</taxon>
        <taxon>Halobacteria</taxon>
        <taxon>Halobacteriales</taxon>
        <taxon>Haloferacaceae</taxon>
    </lineage>
</organism>
<dbReference type="Pfam" id="PF01380">
    <property type="entry name" value="SIS"/>
    <property type="match status" value="1"/>
</dbReference>
<dbReference type="Gene3D" id="3.40.50.10490">
    <property type="entry name" value="Glucose-6-phosphate isomerase like protein, domain 1"/>
    <property type="match status" value="1"/>
</dbReference>
<sequence>MPNLTLPLDPDVYDWVAAQAAENNQTKEAFAESLIEAWYRQQSSRSEQVLRHFREDLITGLDPDDPNSIYQGILDTTWEALVDDDRRTQVQDALLNADGTVYLTGQGSSLSVAYWLGQYLSSKGVETYVDTTDLVDVSVIGPSDTLVGISQSGETSSVVNTAEAADDVGVMVAVCEPGSSLVGTADVHVPVVPIGDPQDEGSIDRHVDEYAVKSLYAQLTTLHTVLEMGGAPSKSALQSRFADLSSWVSQQFSETGGLTNESDFAQVASEIQEDSDVPAIRPAGDAGQGGAQIAPIVASLGAGHAYGYEMALKLTELLHVNAAHEDVGSIKDRLLNVLYQNRGYLLTIIPPSEDPEVKQRRLDYLDGNSHSINNMLATERRYPRPFRLVMLAFGELTEEEASLRGKGAWGRAGTIQVSPDLSGGVDSISSAPLPTQDLFVYAALHLYVLALLEASEERADEQPIDETYRDN</sequence>
<reference evidence="2 3" key="1">
    <citation type="journal article" date="2019" name="Int. J. Syst. Evol. Microbiol.">
        <title>The Global Catalogue of Microorganisms (GCM) 10K type strain sequencing project: providing services to taxonomists for standard genome sequencing and annotation.</title>
        <authorList>
            <consortium name="The Broad Institute Genomics Platform"/>
            <consortium name="The Broad Institute Genome Sequencing Center for Infectious Disease"/>
            <person name="Wu L."/>
            <person name="Ma J."/>
        </authorList>
    </citation>
    <scope>NUCLEOTIDE SEQUENCE [LARGE SCALE GENOMIC DNA]</scope>
    <source>
        <strain evidence="2 3">CGMCC 1.12285</strain>
    </source>
</reference>
<dbReference type="AlphaFoldDB" id="A0ABD6B9J2"/>
<feature type="domain" description="SIS" evidence="1">
    <location>
        <begin position="90"/>
        <end position="235"/>
    </location>
</feature>
<dbReference type="PROSITE" id="PS51464">
    <property type="entry name" value="SIS"/>
    <property type="match status" value="1"/>
</dbReference>
<accession>A0ABD6B9J2</accession>
<keyword evidence="3" id="KW-1185">Reference proteome</keyword>
<gene>
    <name evidence="2" type="ORF">ACFR9S_12745</name>
</gene>
<evidence type="ECO:0000313" key="3">
    <source>
        <dbReference type="Proteomes" id="UP001597111"/>
    </source>
</evidence>
<evidence type="ECO:0000259" key="1">
    <source>
        <dbReference type="PROSITE" id="PS51464"/>
    </source>
</evidence>
<protein>
    <submittedName>
        <fullName evidence="2">SIS domain-containing protein</fullName>
    </submittedName>
</protein>
<dbReference type="RefSeq" id="WP_379730440.1">
    <property type="nucleotide sequence ID" value="NZ_JBHSWZ010000004.1"/>
</dbReference>
<dbReference type="InterPro" id="IPR001347">
    <property type="entry name" value="SIS_dom"/>
</dbReference>
<dbReference type="Proteomes" id="UP001597111">
    <property type="component" value="Unassembled WGS sequence"/>
</dbReference>
<dbReference type="EMBL" id="JBHUDH010000150">
    <property type="protein sequence ID" value="MFD1527148.1"/>
    <property type="molecule type" value="Genomic_DNA"/>
</dbReference>
<dbReference type="SUPFAM" id="SSF53697">
    <property type="entry name" value="SIS domain"/>
    <property type="match status" value="1"/>
</dbReference>
<comment type="caution">
    <text evidence="2">The sequence shown here is derived from an EMBL/GenBank/DDBJ whole genome shotgun (WGS) entry which is preliminary data.</text>
</comment>
<evidence type="ECO:0000313" key="2">
    <source>
        <dbReference type="EMBL" id="MFD1527148.1"/>
    </source>
</evidence>